<evidence type="ECO:0000313" key="4">
    <source>
        <dbReference type="Proteomes" id="UP001210211"/>
    </source>
</evidence>
<dbReference type="Pfam" id="PF13952">
    <property type="entry name" value="DUF4216"/>
    <property type="match status" value="1"/>
</dbReference>
<dbReference type="Proteomes" id="UP001210211">
    <property type="component" value="Unassembled WGS sequence"/>
</dbReference>
<sequence>MCLGPDKQVNSYGAYDINGFRFHTRKHGINKKTDNSGVCIEGETCDFYGILEDIVELDYSGCNKVVLFKCSWFDAWRGVKVDTEHGIVEVKHKSRLRNVDEPFGLACQAIQVYYLPYASKERRDWWVVMKTRRKPIWGFENDATNNSNNSDIFQEESHGCSYRVTTGEKLDDPDILIQQGIFDDVPPEELAAAAERTARRAARAATRSQDDNYDSSDEDHGEPEESQSDNENLNEHQEPEEDDENW</sequence>
<dbReference type="PANTHER" id="PTHR48258:SF3">
    <property type="entry name" value="FK506-BINDING PROTEIN 4-LIKE ISOFORM X1"/>
    <property type="match status" value="1"/>
</dbReference>
<proteinExistence type="predicted"/>
<feature type="compositionally biased region" description="Acidic residues" evidence="1">
    <location>
        <begin position="211"/>
        <end position="228"/>
    </location>
</feature>
<dbReference type="EMBL" id="JAMRDG010000001">
    <property type="protein sequence ID" value="KAJ3704077.1"/>
    <property type="molecule type" value="Genomic_DNA"/>
</dbReference>
<evidence type="ECO:0000259" key="2">
    <source>
        <dbReference type="Pfam" id="PF13952"/>
    </source>
</evidence>
<keyword evidence="4" id="KW-1185">Reference proteome</keyword>
<name>A0AAD5ZUB3_9POAL</name>
<organism evidence="3 4">
    <name type="scientific">Rhynchospora tenuis</name>
    <dbReference type="NCBI Taxonomy" id="198213"/>
    <lineage>
        <taxon>Eukaryota</taxon>
        <taxon>Viridiplantae</taxon>
        <taxon>Streptophyta</taxon>
        <taxon>Embryophyta</taxon>
        <taxon>Tracheophyta</taxon>
        <taxon>Spermatophyta</taxon>
        <taxon>Magnoliopsida</taxon>
        <taxon>Liliopsida</taxon>
        <taxon>Poales</taxon>
        <taxon>Cyperaceae</taxon>
        <taxon>Cyperoideae</taxon>
        <taxon>Rhynchosporeae</taxon>
        <taxon>Rhynchospora</taxon>
    </lineage>
</organism>
<comment type="caution">
    <text evidence="3">The sequence shown here is derived from an EMBL/GenBank/DDBJ whole genome shotgun (WGS) entry which is preliminary data.</text>
</comment>
<accession>A0AAD5ZUB3</accession>
<gene>
    <name evidence="3" type="ORF">LUZ61_007782</name>
</gene>
<reference evidence="3 4" key="1">
    <citation type="journal article" date="2022" name="Cell">
        <title>Repeat-based holocentromeres influence genome architecture and karyotype evolution.</title>
        <authorList>
            <person name="Hofstatter P.G."/>
            <person name="Thangavel G."/>
            <person name="Lux T."/>
            <person name="Neumann P."/>
            <person name="Vondrak T."/>
            <person name="Novak P."/>
            <person name="Zhang M."/>
            <person name="Costa L."/>
            <person name="Castellani M."/>
            <person name="Scott A."/>
            <person name="Toegelov H."/>
            <person name="Fuchs J."/>
            <person name="Mata-Sucre Y."/>
            <person name="Dias Y."/>
            <person name="Vanzela A.L.L."/>
            <person name="Huettel B."/>
            <person name="Almeida C.C.S."/>
            <person name="Simkova H."/>
            <person name="Souza G."/>
            <person name="Pedrosa-Harand A."/>
            <person name="Macas J."/>
            <person name="Mayer K.F.X."/>
            <person name="Houben A."/>
            <person name="Marques A."/>
        </authorList>
    </citation>
    <scope>NUCLEOTIDE SEQUENCE [LARGE SCALE GENOMIC DNA]</scope>
    <source>
        <strain evidence="3">RhyTen1mFocal</strain>
    </source>
</reference>
<dbReference type="InterPro" id="IPR025312">
    <property type="entry name" value="DUF4216"/>
</dbReference>
<feature type="domain" description="DUF4216" evidence="2">
    <location>
        <begin position="55"/>
        <end position="128"/>
    </location>
</feature>
<evidence type="ECO:0000256" key="1">
    <source>
        <dbReference type="SAM" id="MobiDB-lite"/>
    </source>
</evidence>
<protein>
    <recommendedName>
        <fullName evidence="2">DUF4216 domain-containing protein</fullName>
    </recommendedName>
</protein>
<dbReference type="PANTHER" id="PTHR48258">
    <property type="entry name" value="DUF4218 DOMAIN-CONTAINING PROTEIN-RELATED"/>
    <property type="match status" value="1"/>
</dbReference>
<feature type="region of interest" description="Disordered" evidence="1">
    <location>
        <begin position="194"/>
        <end position="246"/>
    </location>
</feature>
<dbReference type="AlphaFoldDB" id="A0AAD5ZUB3"/>
<evidence type="ECO:0000313" key="3">
    <source>
        <dbReference type="EMBL" id="KAJ3704077.1"/>
    </source>
</evidence>